<sequence>MVIRLEKPVGRKCRTVNPSYSHLSAHERHEIMAGVACGLSFRAIGRRLGRPASTVSREIRRNTWFTPPTTAGPGGPTGPHG</sequence>
<dbReference type="AlphaFoldDB" id="A0A366K939"/>
<evidence type="ECO:0000259" key="2">
    <source>
        <dbReference type="Pfam" id="PF13936"/>
    </source>
</evidence>
<evidence type="ECO:0000256" key="1">
    <source>
        <dbReference type="SAM" id="MobiDB-lite"/>
    </source>
</evidence>
<evidence type="ECO:0000313" key="4">
    <source>
        <dbReference type="Proteomes" id="UP000252530"/>
    </source>
</evidence>
<dbReference type="Pfam" id="PF13936">
    <property type="entry name" value="HTH_38"/>
    <property type="match status" value="1"/>
</dbReference>
<dbReference type="PANTHER" id="PTHR10948:SF23">
    <property type="entry name" value="TRANSPOSASE INSI FOR INSERTION SEQUENCE ELEMENT IS30A-RELATED"/>
    <property type="match status" value="1"/>
</dbReference>
<dbReference type="GO" id="GO:0032196">
    <property type="term" value="P:transposition"/>
    <property type="evidence" value="ECO:0007669"/>
    <property type="project" value="TreeGrafter"/>
</dbReference>
<name>A0A366K939_9BIFI</name>
<reference evidence="3 4" key="1">
    <citation type="submission" date="2017-10" db="EMBL/GenBank/DDBJ databases">
        <title>Bifidobacterium xylocopum sp. nov. and Bifidobacterium aemilianum sp. nov., from the carpenter bee (Xylocopa violacea) digestive tract.</title>
        <authorList>
            <person name="Alberoni D."/>
            <person name="Baffoni L."/>
            <person name="Di Gioia D."/>
            <person name="Gaggia F."/>
            <person name="Biavati B."/>
        </authorList>
    </citation>
    <scope>NUCLEOTIDE SEQUENCE [LARGE SCALE GENOMIC DNA]</scope>
    <source>
        <strain evidence="3 4">XV10</strain>
    </source>
</reference>
<accession>A0A366K939</accession>
<feature type="region of interest" description="Disordered" evidence="1">
    <location>
        <begin position="62"/>
        <end position="81"/>
    </location>
</feature>
<protein>
    <recommendedName>
        <fullName evidence="2">Transposase IS30-like HTH domain-containing protein</fullName>
    </recommendedName>
</protein>
<keyword evidence="4" id="KW-1185">Reference proteome</keyword>
<dbReference type="GO" id="GO:0004803">
    <property type="term" value="F:transposase activity"/>
    <property type="evidence" value="ECO:0007669"/>
    <property type="project" value="TreeGrafter"/>
</dbReference>
<proteinExistence type="predicted"/>
<dbReference type="EMBL" id="PDCG01000002">
    <property type="protein sequence ID" value="RBP98194.1"/>
    <property type="molecule type" value="Genomic_DNA"/>
</dbReference>
<dbReference type="Proteomes" id="UP000252530">
    <property type="component" value="Unassembled WGS sequence"/>
</dbReference>
<gene>
    <name evidence="3" type="ORF">CRD60_03380</name>
</gene>
<dbReference type="PANTHER" id="PTHR10948">
    <property type="entry name" value="TRANSPOSASE"/>
    <property type="match status" value="1"/>
</dbReference>
<comment type="caution">
    <text evidence="3">The sequence shown here is derived from an EMBL/GenBank/DDBJ whole genome shotgun (WGS) entry which is preliminary data.</text>
</comment>
<evidence type="ECO:0000313" key="3">
    <source>
        <dbReference type="EMBL" id="RBP98194.1"/>
    </source>
</evidence>
<organism evidence="3 4">
    <name type="scientific">Bifidobacterium aemilianum</name>
    <dbReference type="NCBI Taxonomy" id="2493120"/>
    <lineage>
        <taxon>Bacteria</taxon>
        <taxon>Bacillati</taxon>
        <taxon>Actinomycetota</taxon>
        <taxon>Actinomycetes</taxon>
        <taxon>Bifidobacteriales</taxon>
        <taxon>Bifidobacteriaceae</taxon>
        <taxon>Bifidobacterium</taxon>
    </lineage>
</organism>
<dbReference type="GO" id="GO:0005829">
    <property type="term" value="C:cytosol"/>
    <property type="evidence" value="ECO:0007669"/>
    <property type="project" value="TreeGrafter"/>
</dbReference>
<dbReference type="InterPro" id="IPR025246">
    <property type="entry name" value="IS30-like_HTH"/>
</dbReference>
<feature type="compositionally biased region" description="Gly residues" evidence="1">
    <location>
        <begin position="72"/>
        <end position="81"/>
    </location>
</feature>
<dbReference type="InterPro" id="IPR051917">
    <property type="entry name" value="Transposase-Integrase"/>
</dbReference>
<dbReference type="Gene3D" id="1.10.10.60">
    <property type="entry name" value="Homeodomain-like"/>
    <property type="match status" value="1"/>
</dbReference>
<feature type="domain" description="Transposase IS30-like HTH" evidence="2">
    <location>
        <begin position="19"/>
        <end position="62"/>
    </location>
</feature>